<keyword evidence="2" id="KW-1185">Reference proteome</keyword>
<evidence type="ECO:0000313" key="1">
    <source>
        <dbReference type="EMBL" id="WZW98554.1"/>
    </source>
</evidence>
<dbReference type="EMBL" id="CP115965">
    <property type="protein sequence ID" value="WZW98554.1"/>
    <property type="molecule type" value="Genomic_DNA"/>
</dbReference>
<evidence type="ECO:0000313" key="2">
    <source>
        <dbReference type="Proteomes" id="UP001434337"/>
    </source>
</evidence>
<name>A0ABZ3C741_9ACTN</name>
<gene>
    <name evidence="1" type="ORF">PCC79_16985</name>
</gene>
<dbReference type="Proteomes" id="UP001434337">
    <property type="component" value="Chromosome"/>
</dbReference>
<sequence length="244" mass="26364">MMFLLGSVVGTRLSSRSEHLGSRLSQQRIHPQLAVWFAKSSDSALKWQSLEGADPPSGAIRGDGQGYHCAMEITSFDIAFRGGQGILTLTTDTGSWSLTNHWLNDRFPALVAAVEQVLAGVESVACRWPGPVNDGHIIDLVADAECGVSLAVHAFAHEEGTSAAEIWSAARGALVLECHQSLASFVILFADAVRRVRAASVDGSGLIVDYPRPFPAAAFERIETQAMRLGYRPMSMLDMGWRPE</sequence>
<proteinExistence type="predicted"/>
<protein>
    <submittedName>
        <fullName evidence="1">Uncharacterized protein</fullName>
    </submittedName>
</protein>
<reference evidence="1 2" key="1">
    <citation type="journal article" date="2023" name="Environ Microbiome">
        <title>A coral-associated actinobacterium mitigates coral bleaching under heat stress.</title>
        <authorList>
            <person name="Li J."/>
            <person name="Zou Y."/>
            <person name="Li Q."/>
            <person name="Zhang J."/>
            <person name="Bourne D.G."/>
            <person name="Lyu Y."/>
            <person name="Liu C."/>
            <person name="Zhang S."/>
        </authorList>
    </citation>
    <scope>NUCLEOTIDE SEQUENCE [LARGE SCALE GENOMIC DNA]</scope>
    <source>
        <strain evidence="1 2">SCSIO 13291</strain>
    </source>
</reference>
<accession>A0ABZ3C741</accession>
<organism evidence="1 2">
    <name type="scientific">Propioniciclava soli</name>
    <dbReference type="NCBI Taxonomy" id="2775081"/>
    <lineage>
        <taxon>Bacteria</taxon>
        <taxon>Bacillati</taxon>
        <taxon>Actinomycetota</taxon>
        <taxon>Actinomycetes</taxon>
        <taxon>Propionibacteriales</taxon>
        <taxon>Propionibacteriaceae</taxon>
        <taxon>Propioniciclava</taxon>
    </lineage>
</organism>
<dbReference type="RefSeq" id="WP_342372573.1">
    <property type="nucleotide sequence ID" value="NZ_CP115965.1"/>
</dbReference>